<dbReference type="Pfam" id="PF05638">
    <property type="entry name" value="T6SS_HCP"/>
    <property type="match status" value="1"/>
</dbReference>
<dbReference type="Proteomes" id="UP000234503">
    <property type="component" value="Unassembled WGS sequence"/>
</dbReference>
<sequence length="163" mass="18817">MSIPLYLWLKDDGGVDIKGDVNIKGRERSIEVTGLNHDVSIPTDEHSGKLTGTRIHGAFCFDKQIDASSPWLYQAASSGKMLNSAEFKWYRINHNGWEEEYFNVFLEGVTVLGVTPIMYDIKMAYGEKRPHLEYVELRYQRITWKYLDGNIIHSDSWNERTIA</sequence>
<protein>
    <submittedName>
        <fullName evidence="1">Type VI secretion system tube protein Hcp</fullName>
    </submittedName>
</protein>
<gene>
    <name evidence="1" type="ORF">CYR32_04275</name>
</gene>
<comment type="caution">
    <text evidence="1">The sequence shown here is derived from an EMBL/GenBank/DDBJ whole genome shotgun (WGS) entry which is preliminary data.</text>
</comment>
<dbReference type="EMBL" id="PJZH01000002">
    <property type="protein sequence ID" value="PLR39435.1"/>
    <property type="molecule type" value="Genomic_DNA"/>
</dbReference>
<dbReference type="InterPro" id="IPR008514">
    <property type="entry name" value="T6SS_Hcp"/>
</dbReference>
<proteinExistence type="predicted"/>
<keyword evidence="2" id="KW-1185">Reference proteome</keyword>
<dbReference type="InterPro" id="IPR052947">
    <property type="entry name" value="T6SS_Hcp1_domain"/>
</dbReference>
<dbReference type="OrthoDB" id="5674026at2"/>
<evidence type="ECO:0000313" key="2">
    <source>
        <dbReference type="Proteomes" id="UP000234503"/>
    </source>
</evidence>
<dbReference type="NCBIfam" id="TIGR03344">
    <property type="entry name" value="VI_effect_Hcp1"/>
    <property type="match status" value="1"/>
</dbReference>
<dbReference type="AlphaFoldDB" id="A0A2N5EBE8"/>
<name>A0A2N5EBE8_9GAMM</name>
<evidence type="ECO:0000313" key="1">
    <source>
        <dbReference type="EMBL" id="PLR39435.1"/>
    </source>
</evidence>
<dbReference type="RefSeq" id="WP_101822889.1">
    <property type="nucleotide sequence ID" value="NZ_PJZH01000002.1"/>
</dbReference>
<accession>A0A2N5EBE8</accession>
<dbReference type="Gene3D" id="2.30.110.20">
    <property type="entry name" value="Hcp1-like"/>
    <property type="match status" value="1"/>
</dbReference>
<dbReference type="InterPro" id="IPR036624">
    <property type="entry name" value="Hcp1-lik_sf"/>
</dbReference>
<dbReference type="SUPFAM" id="SSF141452">
    <property type="entry name" value="Hcp1-like"/>
    <property type="match status" value="1"/>
</dbReference>
<organism evidence="1 2">
    <name type="scientific">Chimaeribacter coloradensis</name>
    <dbReference type="NCBI Taxonomy" id="2060068"/>
    <lineage>
        <taxon>Bacteria</taxon>
        <taxon>Pseudomonadati</taxon>
        <taxon>Pseudomonadota</taxon>
        <taxon>Gammaproteobacteria</taxon>
        <taxon>Enterobacterales</taxon>
        <taxon>Yersiniaceae</taxon>
        <taxon>Chimaeribacter</taxon>
    </lineage>
</organism>
<dbReference type="PANTHER" id="PTHR34319">
    <property type="entry name" value="MAJOR EXPORTED PROTEIN"/>
    <property type="match status" value="1"/>
</dbReference>
<dbReference type="PANTHER" id="PTHR34319:SF6">
    <property type="entry name" value="MAJOR EXPORTED PROTEIN"/>
    <property type="match status" value="1"/>
</dbReference>
<reference evidence="1 2" key="1">
    <citation type="submission" date="2017-12" db="EMBL/GenBank/DDBJ databases">
        <title>Characterization of six clinical isolates of Enterochimera gen. nov., a novel genus of the Yersiniaciae family and the three species Enterochimera arupensis sp. nov., Enterochimera coloradensis sp. nov, and Enterochimera californica sp. nov.</title>
        <authorList>
            <person name="Rossi A."/>
            <person name="Fisher M."/>
        </authorList>
    </citation>
    <scope>NUCLEOTIDE SEQUENCE [LARGE SCALE GENOMIC DNA]</scope>
    <source>
        <strain evidence="2">2016-Iso4</strain>
    </source>
</reference>